<evidence type="ECO:0000256" key="1">
    <source>
        <dbReference type="SAM" id="Phobius"/>
    </source>
</evidence>
<proteinExistence type="predicted"/>
<feature type="transmembrane region" description="Helical" evidence="1">
    <location>
        <begin position="125"/>
        <end position="146"/>
    </location>
</feature>
<dbReference type="Proteomes" id="UP000322214">
    <property type="component" value="Chromosome"/>
</dbReference>
<dbReference type="STRING" id="980251.GCA_001642875_01252"/>
<reference evidence="2 3" key="1">
    <citation type="submission" date="2019-08" db="EMBL/GenBank/DDBJ databases">
        <title>Deep-cultivation of Planctomycetes and their phenomic and genomic characterization uncovers novel biology.</title>
        <authorList>
            <person name="Wiegand S."/>
            <person name="Jogler M."/>
            <person name="Boedeker C."/>
            <person name="Pinto D."/>
            <person name="Vollmers J."/>
            <person name="Rivas-Marin E."/>
            <person name="Kohn T."/>
            <person name="Peeters S.H."/>
            <person name="Heuer A."/>
            <person name="Rast P."/>
            <person name="Oberbeckmann S."/>
            <person name="Bunk B."/>
            <person name="Jeske O."/>
            <person name="Meyerdierks A."/>
            <person name="Storesund J.E."/>
            <person name="Kallscheuer N."/>
            <person name="Luecker S."/>
            <person name="Lage O.M."/>
            <person name="Pohl T."/>
            <person name="Merkel B.J."/>
            <person name="Hornburger P."/>
            <person name="Mueller R.-W."/>
            <person name="Bruemmer F."/>
            <person name="Labrenz M."/>
            <person name="Spormann A.M."/>
            <person name="Op den Camp H."/>
            <person name="Overmann J."/>
            <person name="Amann R."/>
            <person name="Jetten M.S.M."/>
            <person name="Mascher T."/>
            <person name="Medema M.H."/>
            <person name="Devos D.P."/>
            <person name="Kaster A.-K."/>
            <person name="Ovreas L."/>
            <person name="Rohde M."/>
            <person name="Galperin M.Y."/>
            <person name="Jogler C."/>
        </authorList>
    </citation>
    <scope>NUCLEOTIDE SEQUENCE [LARGE SCALE GENOMIC DNA]</scope>
    <source>
        <strain evidence="2 3">FC18</strain>
    </source>
</reference>
<sequence length="159" mass="16379">MPETTTIPAVAESEHRSGEGSIVFRDGVAGLLVRAALVTLAIAVATGALLALQSFGLAFGPISVAAVWGIASVVWVAMMLGVVFSEYPQGDHAAMSRVGLATFCRTGLPLLVVLVAVNYATRLNSVALCVGVLYAVGLVVSLALEVSRLGFPQINRQAG</sequence>
<feature type="transmembrane region" description="Helical" evidence="1">
    <location>
        <begin position="97"/>
        <end position="119"/>
    </location>
</feature>
<dbReference type="AlphaFoldDB" id="A0A5B9PGL7"/>
<evidence type="ECO:0000313" key="2">
    <source>
        <dbReference type="EMBL" id="QEG24400.1"/>
    </source>
</evidence>
<organism evidence="2 3">
    <name type="scientific">Mariniblastus fucicola</name>
    <dbReference type="NCBI Taxonomy" id="980251"/>
    <lineage>
        <taxon>Bacteria</taxon>
        <taxon>Pseudomonadati</taxon>
        <taxon>Planctomycetota</taxon>
        <taxon>Planctomycetia</taxon>
        <taxon>Pirellulales</taxon>
        <taxon>Pirellulaceae</taxon>
        <taxon>Mariniblastus</taxon>
    </lineage>
</organism>
<keyword evidence="1" id="KW-0812">Transmembrane</keyword>
<accession>A0A5B9PGL7</accession>
<feature type="transmembrane region" description="Helical" evidence="1">
    <location>
        <begin position="58"/>
        <end position="85"/>
    </location>
</feature>
<dbReference type="EMBL" id="CP042912">
    <property type="protein sequence ID" value="QEG24400.1"/>
    <property type="molecule type" value="Genomic_DNA"/>
</dbReference>
<dbReference type="RefSeq" id="WP_075084020.1">
    <property type="nucleotide sequence ID" value="NZ_CP042912.1"/>
</dbReference>
<protein>
    <submittedName>
        <fullName evidence="2">Uncharacterized protein</fullName>
    </submittedName>
</protein>
<gene>
    <name evidence="2" type="ORF">MFFC18_43190</name>
</gene>
<keyword evidence="1" id="KW-1133">Transmembrane helix</keyword>
<keyword evidence="3" id="KW-1185">Reference proteome</keyword>
<feature type="transmembrane region" description="Helical" evidence="1">
    <location>
        <begin position="31"/>
        <end position="52"/>
    </location>
</feature>
<keyword evidence="1" id="KW-0472">Membrane</keyword>
<evidence type="ECO:0000313" key="3">
    <source>
        <dbReference type="Proteomes" id="UP000322214"/>
    </source>
</evidence>
<dbReference type="KEGG" id="mff:MFFC18_43190"/>
<name>A0A5B9PGL7_9BACT</name>